<dbReference type="PANTHER" id="PTHR45991">
    <property type="entry name" value="PACHYTENE CHECKPOINT PROTEIN 2"/>
    <property type="match status" value="1"/>
</dbReference>
<feature type="domain" description="Pachytene checkpoint protein 2 C-terminal" evidence="5">
    <location>
        <begin position="248"/>
        <end position="345"/>
    </location>
</feature>
<sequence length="373" mass="41411">MSVTIEACLKSDYTGPLRDTIPALRELVTGNYDTLSKGQVIDGGGTLAEKIERLDVSDTSETKGFEGVATSTARIRVHPYKYFKSLPQTIKIPMENETGDCCPTVLMHELPSVQLAASWDQLFFEPDIKPNLLRFVTSILLSRWFTESSKLVDALFDWIHTQTGSAPDHFFFIMIDEVESIASSRKAAASANEPADAIRIVNSLLTSLDRLKCRRNILILTTSNLLEVIDTAFLDRVDLCQHVSAPSVVATYSILLSCMQELIRCGIIILENEEALYDYKMASVFKNVRPDLPSSKLLCIVEQAKGLSGRALRRIPLLMHATSVEDESMSLSSALDAMRLVVEAEQSSARLAVVTDKEVNLTAKVLTDQHYYL</sequence>
<dbReference type="GO" id="GO:0005694">
    <property type="term" value="C:chromosome"/>
    <property type="evidence" value="ECO:0007669"/>
    <property type="project" value="TreeGrafter"/>
</dbReference>
<dbReference type="Pfam" id="PF00004">
    <property type="entry name" value="AAA"/>
    <property type="match status" value="1"/>
</dbReference>
<dbReference type="GO" id="GO:0016887">
    <property type="term" value="F:ATP hydrolysis activity"/>
    <property type="evidence" value="ECO:0007669"/>
    <property type="project" value="InterPro"/>
</dbReference>
<dbReference type="Gene3D" id="3.40.50.300">
    <property type="entry name" value="P-loop containing nucleotide triphosphate hydrolases"/>
    <property type="match status" value="1"/>
</dbReference>
<evidence type="ECO:0000259" key="5">
    <source>
        <dbReference type="Pfam" id="PF23242"/>
    </source>
</evidence>
<comment type="caution">
    <text evidence="6">The sequence shown here is derived from an EMBL/GenBank/DDBJ whole genome shotgun (WGS) entry which is preliminary data.</text>
</comment>
<comment type="similarity">
    <text evidence="3">Belongs to the AAA ATPase family.</text>
</comment>
<dbReference type="InterPro" id="IPR003959">
    <property type="entry name" value="ATPase_AAA_core"/>
</dbReference>
<keyword evidence="1 3" id="KW-0547">Nucleotide-binding</keyword>
<dbReference type="GO" id="GO:0005524">
    <property type="term" value="F:ATP binding"/>
    <property type="evidence" value="ECO:0007669"/>
    <property type="project" value="UniProtKB-KW"/>
</dbReference>
<evidence type="ECO:0000256" key="1">
    <source>
        <dbReference type="ARBA" id="ARBA00022741"/>
    </source>
</evidence>
<keyword evidence="2 3" id="KW-0067">ATP-binding</keyword>
<dbReference type="SUPFAM" id="SSF52540">
    <property type="entry name" value="P-loop containing nucleoside triphosphate hydrolases"/>
    <property type="match status" value="1"/>
</dbReference>
<organism evidence="6 7">
    <name type="scientific">Orbilia oligospora</name>
    <name type="common">Nematode-trapping fungus</name>
    <name type="synonym">Arthrobotrys oligospora</name>
    <dbReference type="NCBI Taxonomy" id="2813651"/>
    <lineage>
        <taxon>Eukaryota</taxon>
        <taxon>Fungi</taxon>
        <taxon>Dikarya</taxon>
        <taxon>Ascomycota</taxon>
        <taxon>Pezizomycotina</taxon>
        <taxon>Orbiliomycetes</taxon>
        <taxon>Orbiliales</taxon>
        <taxon>Orbiliaceae</taxon>
        <taxon>Orbilia</taxon>
    </lineage>
</organism>
<dbReference type="PROSITE" id="PS00674">
    <property type="entry name" value="AAA"/>
    <property type="match status" value="1"/>
</dbReference>
<dbReference type="Pfam" id="PF23242">
    <property type="entry name" value="AAA_lid_TRIP13_C"/>
    <property type="match status" value="1"/>
</dbReference>
<gene>
    <name evidence="6" type="ORF">TWF788_006075</name>
</gene>
<dbReference type="InterPro" id="IPR044539">
    <property type="entry name" value="Pch2-like"/>
</dbReference>
<name>A0A6G1MBD5_ORBOL</name>
<dbReference type="AlphaFoldDB" id="A0A6G1MBD5"/>
<evidence type="ECO:0000259" key="4">
    <source>
        <dbReference type="Pfam" id="PF00004"/>
    </source>
</evidence>
<accession>A0A6G1MBD5</accession>
<proteinExistence type="inferred from homology"/>
<evidence type="ECO:0000313" key="6">
    <source>
        <dbReference type="EMBL" id="KAF3191476.1"/>
    </source>
</evidence>
<dbReference type="EMBL" id="JAABOE010000003">
    <property type="protein sequence ID" value="KAF3191476.1"/>
    <property type="molecule type" value="Genomic_DNA"/>
</dbReference>
<dbReference type="GO" id="GO:0007131">
    <property type="term" value="P:reciprocal meiotic recombination"/>
    <property type="evidence" value="ECO:0007669"/>
    <property type="project" value="TreeGrafter"/>
</dbReference>
<dbReference type="InterPro" id="IPR003960">
    <property type="entry name" value="ATPase_AAA_CS"/>
</dbReference>
<evidence type="ECO:0000256" key="2">
    <source>
        <dbReference type="ARBA" id="ARBA00022840"/>
    </source>
</evidence>
<evidence type="ECO:0000313" key="7">
    <source>
        <dbReference type="Proteomes" id="UP000479691"/>
    </source>
</evidence>
<dbReference type="GO" id="GO:0005634">
    <property type="term" value="C:nucleus"/>
    <property type="evidence" value="ECO:0007669"/>
    <property type="project" value="TreeGrafter"/>
</dbReference>
<dbReference type="PANTHER" id="PTHR45991:SF1">
    <property type="entry name" value="PACHYTENE CHECKPOINT PROTEIN 2 HOMOLOG"/>
    <property type="match status" value="1"/>
</dbReference>
<dbReference type="Proteomes" id="UP000479691">
    <property type="component" value="Unassembled WGS sequence"/>
</dbReference>
<dbReference type="GO" id="GO:0051598">
    <property type="term" value="P:meiotic recombination checkpoint signaling"/>
    <property type="evidence" value="ECO:0007669"/>
    <property type="project" value="TreeGrafter"/>
</dbReference>
<dbReference type="InterPro" id="IPR058249">
    <property type="entry name" value="Pch2_C"/>
</dbReference>
<evidence type="ECO:0000256" key="3">
    <source>
        <dbReference type="RuleBase" id="RU003651"/>
    </source>
</evidence>
<dbReference type="InterPro" id="IPR027417">
    <property type="entry name" value="P-loop_NTPase"/>
</dbReference>
<protein>
    <submittedName>
        <fullName evidence="6">Uncharacterized protein</fullName>
    </submittedName>
</protein>
<reference evidence="6 7" key="1">
    <citation type="submission" date="2019-06" db="EMBL/GenBank/DDBJ databases">
        <authorList>
            <person name="Palmer J.M."/>
        </authorList>
    </citation>
    <scope>NUCLEOTIDE SEQUENCE [LARGE SCALE GENOMIC DNA]</scope>
    <source>
        <strain evidence="6 7">TWF788</strain>
    </source>
</reference>
<feature type="domain" description="ATPase AAA-type core" evidence="4">
    <location>
        <begin position="131"/>
        <end position="241"/>
    </location>
</feature>